<evidence type="ECO:0000256" key="8">
    <source>
        <dbReference type="SAM" id="MobiDB-lite"/>
    </source>
</evidence>
<dbReference type="AlphaFoldDB" id="A0A2M7IDJ2"/>
<dbReference type="GO" id="GO:0046872">
    <property type="term" value="F:metal ion binding"/>
    <property type="evidence" value="ECO:0007669"/>
    <property type="project" value="UniProtKB-KW"/>
</dbReference>
<feature type="region of interest" description="Disordered" evidence="8">
    <location>
        <begin position="65"/>
        <end position="93"/>
    </location>
</feature>
<evidence type="ECO:0000256" key="3">
    <source>
        <dbReference type="ARBA" id="ARBA00022884"/>
    </source>
</evidence>
<dbReference type="PRINTS" id="PR01249">
    <property type="entry name" value="RIBOSOMALL31"/>
</dbReference>
<dbReference type="GO" id="GO:0003735">
    <property type="term" value="F:structural constituent of ribosome"/>
    <property type="evidence" value="ECO:0007669"/>
    <property type="project" value="InterPro"/>
</dbReference>
<comment type="similarity">
    <text evidence="1 7">Belongs to the bacterial ribosomal protein bL31 family. Type A subfamily.</text>
</comment>
<organism evidence="9 10">
    <name type="scientific">Candidatus Portnoybacteria bacterium CG_4_8_14_3_um_filter_44_15</name>
    <dbReference type="NCBI Taxonomy" id="1974803"/>
    <lineage>
        <taxon>Bacteria</taxon>
        <taxon>Candidatus Portnoyibacteriota</taxon>
    </lineage>
</organism>
<keyword evidence="3 7" id="KW-0694">RNA-binding</keyword>
<dbReference type="NCBIfam" id="TIGR00105">
    <property type="entry name" value="L31"/>
    <property type="match status" value="1"/>
</dbReference>
<evidence type="ECO:0000256" key="6">
    <source>
        <dbReference type="ARBA" id="ARBA00035687"/>
    </source>
</evidence>
<comment type="caution">
    <text evidence="9">The sequence shown here is derived from an EMBL/GenBank/DDBJ whole genome shotgun (WGS) entry which is preliminary data.</text>
</comment>
<gene>
    <name evidence="7" type="primary">rpmE</name>
    <name evidence="9" type="ORF">CO003_02000</name>
</gene>
<keyword evidence="7" id="KW-0479">Metal-binding</keyword>
<sequence>MKKDIHPKYHPKAKITCACGAVFEIGSTSPELEVEICSQCHPFYTGKEKIIETGQIEKFKERLAKKGKLRCPKGPESRSRSTSGKSQKNKKVK</sequence>
<dbReference type="GO" id="GO:0019843">
    <property type="term" value="F:rRNA binding"/>
    <property type="evidence" value="ECO:0007669"/>
    <property type="project" value="UniProtKB-KW"/>
</dbReference>
<protein>
    <recommendedName>
        <fullName evidence="6 7">Large ribosomal subunit protein bL31</fullName>
    </recommendedName>
</protein>
<evidence type="ECO:0000256" key="1">
    <source>
        <dbReference type="ARBA" id="ARBA00009296"/>
    </source>
</evidence>
<dbReference type="InterPro" id="IPR042105">
    <property type="entry name" value="Ribosomal_bL31_sf"/>
</dbReference>
<keyword evidence="2 7" id="KW-0699">rRNA-binding</keyword>
<evidence type="ECO:0000313" key="10">
    <source>
        <dbReference type="Proteomes" id="UP000231673"/>
    </source>
</evidence>
<dbReference type="NCBIfam" id="NF000612">
    <property type="entry name" value="PRK00019.1"/>
    <property type="match status" value="1"/>
</dbReference>
<feature type="binding site" evidence="7">
    <location>
        <position position="40"/>
    </location>
    <ligand>
        <name>Zn(2+)</name>
        <dbReference type="ChEBI" id="CHEBI:29105"/>
    </ligand>
</feature>
<keyword evidence="7" id="KW-0862">Zinc</keyword>
<dbReference type="EMBL" id="PFGW01000040">
    <property type="protein sequence ID" value="PIW74573.1"/>
    <property type="molecule type" value="Genomic_DNA"/>
</dbReference>
<dbReference type="SUPFAM" id="SSF143800">
    <property type="entry name" value="L28p-like"/>
    <property type="match status" value="1"/>
</dbReference>
<keyword evidence="5 7" id="KW-0687">Ribonucleoprotein</keyword>
<dbReference type="Gene3D" id="4.10.830.30">
    <property type="entry name" value="Ribosomal protein L31"/>
    <property type="match status" value="1"/>
</dbReference>
<dbReference type="GO" id="GO:1990904">
    <property type="term" value="C:ribonucleoprotein complex"/>
    <property type="evidence" value="ECO:0007669"/>
    <property type="project" value="UniProtKB-KW"/>
</dbReference>
<evidence type="ECO:0000256" key="5">
    <source>
        <dbReference type="ARBA" id="ARBA00023274"/>
    </source>
</evidence>
<feature type="binding site" evidence="7">
    <location>
        <position position="37"/>
    </location>
    <ligand>
        <name>Zn(2+)</name>
        <dbReference type="ChEBI" id="CHEBI:29105"/>
    </ligand>
</feature>
<evidence type="ECO:0000256" key="7">
    <source>
        <dbReference type="HAMAP-Rule" id="MF_00501"/>
    </source>
</evidence>
<dbReference type="Proteomes" id="UP000231673">
    <property type="component" value="Unassembled WGS sequence"/>
</dbReference>
<dbReference type="Pfam" id="PF01197">
    <property type="entry name" value="Ribosomal_L31"/>
    <property type="match status" value="1"/>
</dbReference>
<reference evidence="10" key="1">
    <citation type="submission" date="2017-09" db="EMBL/GenBank/DDBJ databases">
        <title>Depth-based differentiation of microbial function through sediment-hosted aquifers and enrichment of novel symbionts in the deep terrestrial subsurface.</title>
        <authorList>
            <person name="Probst A.J."/>
            <person name="Ladd B."/>
            <person name="Jarett J.K."/>
            <person name="Geller-Mcgrath D.E."/>
            <person name="Sieber C.M.K."/>
            <person name="Emerson J.B."/>
            <person name="Anantharaman K."/>
            <person name="Thomas B.C."/>
            <person name="Malmstrom R."/>
            <person name="Stieglmeier M."/>
            <person name="Klingl A."/>
            <person name="Woyke T."/>
            <person name="Ryan C.M."/>
            <person name="Banfield J.F."/>
        </authorList>
    </citation>
    <scope>NUCLEOTIDE SEQUENCE [LARGE SCALE GENOMIC DNA]</scope>
</reference>
<dbReference type="PANTHER" id="PTHR33280:SF1">
    <property type="entry name" value="LARGE RIBOSOMAL SUBUNIT PROTEIN BL31C"/>
    <property type="match status" value="1"/>
</dbReference>
<feature type="binding site" evidence="7">
    <location>
        <position position="19"/>
    </location>
    <ligand>
        <name>Zn(2+)</name>
        <dbReference type="ChEBI" id="CHEBI:29105"/>
    </ligand>
</feature>
<proteinExistence type="inferred from homology"/>
<dbReference type="HAMAP" id="MF_00501">
    <property type="entry name" value="Ribosomal_bL31_1"/>
    <property type="match status" value="1"/>
</dbReference>
<comment type="cofactor">
    <cofactor evidence="7">
        <name>Zn(2+)</name>
        <dbReference type="ChEBI" id="CHEBI:29105"/>
    </cofactor>
    <text evidence="7">Binds 1 zinc ion per subunit.</text>
</comment>
<comment type="subunit">
    <text evidence="7">Part of the 50S ribosomal subunit.</text>
</comment>
<evidence type="ECO:0000313" key="9">
    <source>
        <dbReference type="EMBL" id="PIW74573.1"/>
    </source>
</evidence>
<dbReference type="InterPro" id="IPR027491">
    <property type="entry name" value="Ribosomal_bL31_A"/>
</dbReference>
<dbReference type="InterPro" id="IPR034704">
    <property type="entry name" value="Ribosomal_bL28/bL31-like_sf"/>
</dbReference>
<name>A0A2M7IDJ2_9BACT</name>
<keyword evidence="4 7" id="KW-0689">Ribosomal protein</keyword>
<feature type="binding site" evidence="7">
    <location>
        <position position="17"/>
    </location>
    <ligand>
        <name>Zn(2+)</name>
        <dbReference type="ChEBI" id="CHEBI:29105"/>
    </ligand>
</feature>
<accession>A0A2M7IDJ2</accession>
<dbReference type="PANTHER" id="PTHR33280">
    <property type="entry name" value="50S RIBOSOMAL PROTEIN L31, CHLOROPLASTIC"/>
    <property type="match status" value="1"/>
</dbReference>
<evidence type="ECO:0000256" key="4">
    <source>
        <dbReference type="ARBA" id="ARBA00022980"/>
    </source>
</evidence>
<dbReference type="InterPro" id="IPR002150">
    <property type="entry name" value="Ribosomal_bL31"/>
</dbReference>
<evidence type="ECO:0000256" key="2">
    <source>
        <dbReference type="ARBA" id="ARBA00022730"/>
    </source>
</evidence>
<dbReference type="GO" id="GO:0005840">
    <property type="term" value="C:ribosome"/>
    <property type="evidence" value="ECO:0007669"/>
    <property type="project" value="UniProtKB-KW"/>
</dbReference>
<dbReference type="GO" id="GO:0006412">
    <property type="term" value="P:translation"/>
    <property type="evidence" value="ECO:0007669"/>
    <property type="project" value="UniProtKB-UniRule"/>
</dbReference>
<comment type="function">
    <text evidence="7">Binds the 23S rRNA.</text>
</comment>